<reference evidence="2 3" key="1">
    <citation type="submission" date="2018-11" db="EMBL/GenBank/DDBJ databases">
        <title>Genome sequence of Saitozyma podzolica DSM 27192.</title>
        <authorList>
            <person name="Aliyu H."/>
            <person name="Gorte O."/>
            <person name="Ochsenreither K."/>
        </authorList>
    </citation>
    <scope>NUCLEOTIDE SEQUENCE [LARGE SCALE GENOMIC DNA]</scope>
    <source>
        <strain evidence="2 3">DSM 27192</strain>
    </source>
</reference>
<gene>
    <name evidence="2" type="ORF">EHS25_007535</name>
</gene>
<feature type="compositionally biased region" description="Low complexity" evidence="1">
    <location>
        <begin position="248"/>
        <end position="266"/>
    </location>
</feature>
<organism evidence="2 3">
    <name type="scientific">Saitozyma podzolica</name>
    <dbReference type="NCBI Taxonomy" id="1890683"/>
    <lineage>
        <taxon>Eukaryota</taxon>
        <taxon>Fungi</taxon>
        <taxon>Dikarya</taxon>
        <taxon>Basidiomycota</taxon>
        <taxon>Agaricomycotina</taxon>
        <taxon>Tremellomycetes</taxon>
        <taxon>Tremellales</taxon>
        <taxon>Trimorphomycetaceae</taxon>
        <taxon>Saitozyma</taxon>
    </lineage>
</organism>
<protein>
    <submittedName>
        <fullName evidence="2">Uncharacterized protein</fullName>
    </submittedName>
</protein>
<evidence type="ECO:0000256" key="1">
    <source>
        <dbReference type="SAM" id="MobiDB-lite"/>
    </source>
</evidence>
<proteinExistence type="predicted"/>
<keyword evidence="3" id="KW-1185">Reference proteome</keyword>
<dbReference type="Proteomes" id="UP000279259">
    <property type="component" value="Unassembled WGS sequence"/>
</dbReference>
<dbReference type="EMBL" id="RSCD01000004">
    <property type="protein sequence ID" value="RSH93182.1"/>
    <property type="molecule type" value="Genomic_DNA"/>
</dbReference>
<dbReference type="AlphaFoldDB" id="A0A427YQ09"/>
<name>A0A427YQ09_9TREE</name>
<evidence type="ECO:0000313" key="2">
    <source>
        <dbReference type="EMBL" id="RSH93182.1"/>
    </source>
</evidence>
<evidence type="ECO:0000313" key="3">
    <source>
        <dbReference type="Proteomes" id="UP000279259"/>
    </source>
</evidence>
<dbReference type="OrthoDB" id="10332985at2759"/>
<accession>A0A427YQ09</accession>
<feature type="region of interest" description="Disordered" evidence="1">
    <location>
        <begin position="245"/>
        <end position="275"/>
    </location>
</feature>
<sequence length="275" mass="29677">MSDINTGWKYHSGRNVANTGWMTLRPESSLGSSQALLSLMRSQANSNSKLSIPLRPLTHDELKSSEISEDQCGLHWTTSESELPDAFSSIGYLSALTSDNVPVRGIGYHTSARQHKAPRDPRDLSQSFQARVTAVPWLNVGLSEQASQLAQSQGRVRIDVDTSRIEFENAAFDPAKTNSLGRHILSITDDGRPFSHGTDFDSCYLRKLSSVSGVIMCGDRVQLGVLPSVEIQQLYVASRITKTGGQDASETGEAASVESTETSTASIDSGALSLS</sequence>
<comment type="caution">
    <text evidence="2">The sequence shown here is derived from an EMBL/GenBank/DDBJ whole genome shotgun (WGS) entry which is preliminary data.</text>
</comment>